<protein>
    <submittedName>
        <fullName evidence="2">Uncharacterized protein</fullName>
    </submittedName>
</protein>
<evidence type="ECO:0000256" key="1">
    <source>
        <dbReference type="SAM" id="MobiDB-lite"/>
    </source>
</evidence>
<evidence type="ECO:0000313" key="3">
    <source>
        <dbReference type="Proteomes" id="UP000036947"/>
    </source>
</evidence>
<dbReference type="AlphaFoldDB" id="A0A0L0NBE0"/>
<dbReference type="Proteomes" id="UP000036947">
    <property type="component" value="Unassembled WGS sequence"/>
</dbReference>
<organism evidence="2 3">
    <name type="scientific">Tolypocladium ophioglossoides (strain CBS 100239)</name>
    <name type="common">Snaketongue truffleclub</name>
    <name type="synonym">Elaphocordyceps ophioglossoides</name>
    <dbReference type="NCBI Taxonomy" id="1163406"/>
    <lineage>
        <taxon>Eukaryota</taxon>
        <taxon>Fungi</taxon>
        <taxon>Dikarya</taxon>
        <taxon>Ascomycota</taxon>
        <taxon>Pezizomycotina</taxon>
        <taxon>Sordariomycetes</taxon>
        <taxon>Hypocreomycetidae</taxon>
        <taxon>Hypocreales</taxon>
        <taxon>Ophiocordycipitaceae</taxon>
        <taxon>Tolypocladium</taxon>
    </lineage>
</organism>
<evidence type="ECO:0000313" key="2">
    <source>
        <dbReference type="EMBL" id="KND91050.1"/>
    </source>
</evidence>
<sequence>MCQVKLSVCKVCGRVFAAQMDHCSAAAEVVKGRDPSPFNIHSSFHWSPLKGCSGLEIQPTANLGSCGPAHQDVEWDRSPWDRPHWDRPRREPTLLAQLAQSGGRRGPWQDRLAAPAEIYRQQPQGTSNVSVSPPSNASSPSLVHSFVPSPVFGQPRNRPELMFRPTVNDPVSTPSSRPLSPVTVTVNPPPSPSSPD</sequence>
<feature type="compositionally biased region" description="Pro residues" evidence="1">
    <location>
        <begin position="187"/>
        <end position="196"/>
    </location>
</feature>
<dbReference type="OrthoDB" id="4887507at2759"/>
<gene>
    <name evidence="2" type="ORF">TOPH_04377</name>
</gene>
<proteinExistence type="predicted"/>
<comment type="caution">
    <text evidence="2">The sequence shown here is derived from an EMBL/GenBank/DDBJ whole genome shotgun (WGS) entry which is preliminary data.</text>
</comment>
<reference evidence="2 3" key="1">
    <citation type="journal article" date="2015" name="BMC Genomics">
        <title>The genome of the truffle-parasite Tolypocladium ophioglossoides and the evolution of antifungal peptaibiotics.</title>
        <authorList>
            <person name="Quandt C.A."/>
            <person name="Bushley K.E."/>
            <person name="Spatafora J.W."/>
        </authorList>
    </citation>
    <scope>NUCLEOTIDE SEQUENCE [LARGE SCALE GENOMIC DNA]</scope>
    <source>
        <strain evidence="2 3">CBS 100239</strain>
    </source>
</reference>
<dbReference type="EMBL" id="LFRF01000010">
    <property type="protein sequence ID" value="KND91050.1"/>
    <property type="molecule type" value="Genomic_DNA"/>
</dbReference>
<accession>A0A0L0NBE0</accession>
<name>A0A0L0NBE0_TOLOC</name>
<feature type="compositionally biased region" description="Low complexity" evidence="1">
    <location>
        <begin position="127"/>
        <end position="141"/>
    </location>
</feature>
<keyword evidence="3" id="KW-1185">Reference proteome</keyword>
<feature type="region of interest" description="Disordered" evidence="1">
    <location>
        <begin position="122"/>
        <end position="196"/>
    </location>
</feature>